<dbReference type="Gene3D" id="3.40.50.261">
    <property type="entry name" value="Succinyl-CoA synthetase domains"/>
    <property type="match status" value="1"/>
</dbReference>
<dbReference type="InterPro" id="IPR043938">
    <property type="entry name" value="Ligase_CoA_dom"/>
</dbReference>
<feature type="domain" description="Ligase-CoA" evidence="4">
    <location>
        <begin position="23"/>
        <end position="170"/>
    </location>
</feature>
<dbReference type="SUPFAM" id="SSF52210">
    <property type="entry name" value="Succinyl-CoA synthetase domains"/>
    <property type="match status" value="1"/>
</dbReference>
<evidence type="ECO:0000313" key="5">
    <source>
        <dbReference type="EMBL" id="GAG33092.1"/>
    </source>
</evidence>
<keyword evidence="1" id="KW-0436">Ligase</keyword>
<sequence>TLEELFEVANLLYHQPVPKGNRVAILTNGGGPGIMTADACVDRGLELHILSDESVSKLKSFLPSRASLTNPIDMTAEASAEEYSRSLEILLRDDGIDIVIVIFIPPILVQAEAVANAIRELAPEFRRRGKTLVVSFMGSRGAGIEYDSKDGGCIPNFTFPEHTAVALAGAWDYSQWLQRPKGVVPKLTGINKEKAREIVASALEQSSTRPLWLEASSISDLLNSYGIQVAVSESVKTAEDAARVAEKIGFP</sequence>
<keyword evidence="2" id="KW-0547">Nucleotide-binding</keyword>
<evidence type="ECO:0000256" key="3">
    <source>
        <dbReference type="ARBA" id="ARBA00022840"/>
    </source>
</evidence>
<dbReference type="PANTHER" id="PTHR43334">
    <property type="entry name" value="ACETATE--COA LIGASE [ADP-FORMING]"/>
    <property type="match status" value="1"/>
</dbReference>
<evidence type="ECO:0000256" key="2">
    <source>
        <dbReference type="ARBA" id="ARBA00022741"/>
    </source>
</evidence>
<evidence type="ECO:0000259" key="4">
    <source>
        <dbReference type="Pfam" id="PF19045"/>
    </source>
</evidence>
<keyword evidence="3" id="KW-0067">ATP-binding</keyword>
<dbReference type="InterPro" id="IPR016102">
    <property type="entry name" value="Succinyl-CoA_synth-like"/>
</dbReference>
<feature type="non-terminal residue" evidence="5">
    <location>
        <position position="1"/>
    </location>
</feature>
<comment type="caution">
    <text evidence="5">The sequence shown here is derived from an EMBL/GenBank/DDBJ whole genome shotgun (WGS) entry which is preliminary data.</text>
</comment>
<dbReference type="InterPro" id="IPR051538">
    <property type="entry name" value="Acyl-CoA_Synth/Transferase"/>
</dbReference>
<gene>
    <name evidence="5" type="ORF">S01H1_64938</name>
</gene>
<accession>X0XCF3</accession>
<evidence type="ECO:0000256" key="1">
    <source>
        <dbReference type="ARBA" id="ARBA00022598"/>
    </source>
</evidence>
<dbReference type="PANTHER" id="PTHR43334:SF1">
    <property type="entry name" value="3-HYDROXYPROPIONATE--COA LIGASE [ADP-FORMING]"/>
    <property type="match status" value="1"/>
</dbReference>
<feature type="non-terminal residue" evidence="5">
    <location>
        <position position="251"/>
    </location>
</feature>
<dbReference type="AlphaFoldDB" id="X0XCF3"/>
<reference evidence="5" key="1">
    <citation type="journal article" date="2014" name="Front. Microbiol.">
        <title>High frequency of phylogenetically diverse reductive dehalogenase-homologous genes in deep subseafloor sedimentary metagenomes.</title>
        <authorList>
            <person name="Kawai M."/>
            <person name="Futagami T."/>
            <person name="Toyoda A."/>
            <person name="Takaki Y."/>
            <person name="Nishi S."/>
            <person name="Hori S."/>
            <person name="Arai W."/>
            <person name="Tsubouchi T."/>
            <person name="Morono Y."/>
            <person name="Uchiyama I."/>
            <person name="Ito T."/>
            <person name="Fujiyama A."/>
            <person name="Inagaki F."/>
            <person name="Takami H."/>
        </authorList>
    </citation>
    <scope>NUCLEOTIDE SEQUENCE</scope>
    <source>
        <strain evidence="5">Expedition CK06-06</strain>
    </source>
</reference>
<name>X0XCF3_9ZZZZ</name>
<organism evidence="5">
    <name type="scientific">marine sediment metagenome</name>
    <dbReference type="NCBI Taxonomy" id="412755"/>
    <lineage>
        <taxon>unclassified sequences</taxon>
        <taxon>metagenomes</taxon>
        <taxon>ecological metagenomes</taxon>
    </lineage>
</organism>
<dbReference type="EMBL" id="BARS01042833">
    <property type="protein sequence ID" value="GAG33092.1"/>
    <property type="molecule type" value="Genomic_DNA"/>
</dbReference>
<proteinExistence type="predicted"/>
<dbReference type="GO" id="GO:0043758">
    <property type="term" value="F:acetate-CoA ligase (ADP-forming) activity"/>
    <property type="evidence" value="ECO:0007669"/>
    <property type="project" value="InterPro"/>
</dbReference>
<dbReference type="GO" id="GO:0005524">
    <property type="term" value="F:ATP binding"/>
    <property type="evidence" value="ECO:0007669"/>
    <property type="project" value="UniProtKB-KW"/>
</dbReference>
<protein>
    <recommendedName>
        <fullName evidence="4">Ligase-CoA domain-containing protein</fullName>
    </recommendedName>
</protein>
<dbReference type="Pfam" id="PF19045">
    <property type="entry name" value="Ligase_CoA_2"/>
    <property type="match status" value="1"/>
</dbReference>